<dbReference type="Gene3D" id="3.30.450.20">
    <property type="entry name" value="PAS domain"/>
    <property type="match status" value="1"/>
</dbReference>
<dbReference type="Proteomes" id="UP000199352">
    <property type="component" value="Unassembled WGS sequence"/>
</dbReference>
<evidence type="ECO:0000259" key="3">
    <source>
        <dbReference type="PROSITE" id="PS50887"/>
    </source>
</evidence>
<dbReference type="SMART" id="SM00267">
    <property type="entry name" value="GGDEF"/>
    <property type="match status" value="1"/>
</dbReference>
<dbReference type="SUPFAM" id="SSF141868">
    <property type="entry name" value="EAL domain-like"/>
    <property type="match status" value="1"/>
</dbReference>
<dbReference type="OrthoDB" id="23692at2"/>
<dbReference type="NCBIfam" id="TIGR00254">
    <property type="entry name" value="GGDEF"/>
    <property type="match status" value="1"/>
</dbReference>
<dbReference type="InterPro" id="IPR001633">
    <property type="entry name" value="EAL_dom"/>
</dbReference>
<dbReference type="RefSeq" id="WP_089950533.1">
    <property type="nucleotide sequence ID" value="NZ_FOFR01000003.1"/>
</dbReference>
<reference evidence="5" key="1">
    <citation type="submission" date="2016-10" db="EMBL/GenBank/DDBJ databases">
        <authorList>
            <person name="Varghese N."/>
            <person name="Submissions S."/>
        </authorList>
    </citation>
    <scope>NUCLEOTIDE SEQUENCE [LARGE SCALE GENOMIC DNA]</scope>
    <source>
        <strain evidence="5">CGMCC 4.3525</strain>
    </source>
</reference>
<gene>
    <name evidence="4" type="ORF">SAMN05216188_103270</name>
</gene>
<dbReference type="InterPro" id="IPR052155">
    <property type="entry name" value="Biofilm_reg_signaling"/>
</dbReference>
<evidence type="ECO:0000313" key="4">
    <source>
        <dbReference type="EMBL" id="SEQ50862.1"/>
    </source>
</evidence>
<dbReference type="EMBL" id="FOFR01000003">
    <property type="protein sequence ID" value="SEQ50862.1"/>
    <property type="molecule type" value="Genomic_DNA"/>
</dbReference>
<dbReference type="PANTHER" id="PTHR44757">
    <property type="entry name" value="DIGUANYLATE CYCLASE DGCP"/>
    <property type="match status" value="1"/>
</dbReference>
<dbReference type="AlphaFoldDB" id="A0A1H9GL64"/>
<organism evidence="4 5">
    <name type="scientific">Lentzea xinjiangensis</name>
    <dbReference type="NCBI Taxonomy" id="402600"/>
    <lineage>
        <taxon>Bacteria</taxon>
        <taxon>Bacillati</taxon>
        <taxon>Actinomycetota</taxon>
        <taxon>Actinomycetes</taxon>
        <taxon>Pseudonocardiales</taxon>
        <taxon>Pseudonocardiaceae</taxon>
        <taxon>Lentzea</taxon>
    </lineage>
</organism>
<evidence type="ECO:0000313" key="5">
    <source>
        <dbReference type="Proteomes" id="UP000199352"/>
    </source>
</evidence>
<protein>
    <submittedName>
        <fullName evidence="4">PAS domain S-box-containing protein/diguanylate cyclase (GGDEF) domain-containing protein</fullName>
    </submittedName>
</protein>
<dbReference type="PROSITE" id="PS50887">
    <property type="entry name" value="GGDEF"/>
    <property type="match status" value="1"/>
</dbReference>
<dbReference type="PROSITE" id="PS50883">
    <property type="entry name" value="EAL"/>
    <property type="match status" value="1"/>
</dbReference>
<dbReference type="PANTHER" id="PTHR44757:SF2">
    <property type="entry name" value="BIOFILM ARCHITECTURE MAINTENANCE PROTEIN MBAA"/>
    <property type="match status" value="1"/>
</dbReference>
<dbReference type="Pfam" id="PF00990">
    <property type="entry name" value="GGDEF"/>
    <property type="match status" value="1"/>
</dbReference>
<dbReference type="Pfam" id="PF00563">
    <property type="entry name" value="EAL"/>
    <property type="match status" value="1"/>
</dbReference>
<feature type="domain" description="PAS" evidence="1">
    <location>
        <begin position="93"/>
        <end position="163"/>
    </location>
</feature>
<dbReference type="InterPro" id="IPR013656">
    <property type="entry name" value="PAS_4"/>
</dbReference>
<dbReference type="SUPFAM" id="SSF55785">
    <property type="entry name" value="PYP-like sensor domain (PAS domain)"/>
    <property type="match status" value="1"/>
</dbReference>
<sequence>MTDRHHDATRELVRRAHEADPAPVRLDTAAGLAALLDRAGNAGEAAAGFDRARDAGGTRQALARTWAYRLSGVPGAVPPESELGAGSRARSTAEAWFDEVVMSSRSGVLLVGPDGRLLRANEAVGDVLGRGPDELAGLSLLELAAPDSMEPLRAVLSQVRDGTSGRFRQRLRMAGAGGEAVPVSLAVSLLRGAADEPGHHIVVIEGDTEPEPPPDAFGGQPRYDPLTGLPDRTAFSARLGAVLRGADRRHGITLFHLGLDGFDLVCDALGRHAGDALLRHAAQRLESIMARESAVVARLGDGEFGVVVENSSQTPGIAAVMDEIGAHLAEPVYVDGNGLAVSVSAGVVHLPPHDIDPAELLSAAGSALRRARSAGRGQWRLFHPGQAADDRLDQALAVVMPGAWESGQIGVRYRPVRSLRLDVLVAVEAELCWEHPGLPEPLPHGRCAALAERTGLVLALGEWLLRLACGEVRRWWGRQPGGPLAVRLTAHQATDATLVRRVERALDETGFEAHRLMLSMPAGALSESDAVDNLTTLAGVGVYTMLDDFGLGPWEVAAVQDLPVACVRLRRGLLPGRAPHVTTLLSLLHQEGVAIAVDGIDSAEIAGWWRDAGADFGAGDFVGTAIAPARLGELLELR</sequence>
<dbReference type="CDD" id="cd01948">
    <property type="entry name" value="EAL"/>
    <property type="match status" value="1"/>
</dbReference>
<dbReference type="InterPro" id="IPR000014">
    <property type="entry name" value="PAS"/>
</dbReference>
<dbReference type="InterPro" id="IPR029787">
    <property type="entry name" value="Nucleotide_cyclase"/>
</dbReference>
<proteinExistence type="predicted"/>
<feature type="domain" description="GGDEF" evidence="3">
    <location>
        <begin position="250"/>
        <end position="384"/>
    </location>
</feature>
<dbReference type="Gene3D" id="3.30.70.270">
    <property type="match status" value="1"/>
</dbReference>
<dbReference type="SMART" id="SM00052">
    <property type="entry name" value="EAL"/>
    <property type="match status" value="1"/>
</dbReference>
<dbReference type="InterPro" id="IPR035919">
    <property type="entry name" value="EAL_sf"/>
</dbReference>
<dbReference type="InterPro" id="IPR043128">
    <property type="entry name" value="Rev_trsase/Diguanyl_cyclase"/>
</dbReference>
<dbReference type="PROSITE" id="PS50112">
    <property type="entry name" value="PAS"/>
    <property type="match status" value="1"/>
</dbReference>
<evidence type="ECO:0000259" key="2">
    <source>
        <dbReference type="PROSITE" id="PS50883"/>
    </source>
</evidence>
<feature type="domain" description="EAL" evidence="2">
    <location>
        <begin position="393"/>
        <end position="638"/>
    </location>
</feature>
<dbReference type="CDD" id="cd00130">
    <property type="entry name" value="PAS"/>
    <property type="match status" value="1"/>
</dbReference>
<dbReference type="SUPFAM" id="SSF55073">
    <property type="entry name" value="Nucleotide cyclase"/>
    <property type="match status" value="1"/>
</dbReference>
<dbReference type="Gene3D" id="3.20.20.450">
    <property type="entry name" value="EAL domain"/>
    <property type="match status" value="1"/>
</dbReference>
<dbReference type="NCBIfam" id="TIGR00229">
    <property type="entry name" value="sensory_box"/>
    <property type="match status" value="1"/>
</dbReference>
<dbReference type="STRING" id="402600.SAMN05216188_103270"/>
<dbReference type="InterPro" id="IPR035965">
    <property type="entry name" value="PAS-like_dom_sf"/>
</dbReference>
<dbReference type="CDD" id="cd01949">
    <property type="entry name" value="GGDEF"/>
    <property type="match status" value="1"/>
</dbReference>
<dbReference type="SMART" id="SM00091">
    <property type="entry name" value="PAS"/>
    <property type="match status" value="1"/>
</dbReference>
<accession>A0A1H9GL64</accession>
<evidence type="ECO:0000259" key="1">
    <source>
        <dbReference type="PROSITE" id="PS50112"/>
    </source>
</evidence>
<name>A0A1H9GL64_9PSEU</name>
<keyword evidence="5" id="KW-1185">Reference proteome</keyword>
<dbReference type="InterPro" id="IPR000160">
    <property type="entry name" value="GGDEF_dom"/>
</dbReference>
<dbReference type="Pfam" id="PF08448">
    <property type="entry name" value="PAS_4"/>
    <property type="match status" value="1"/>
</dbReference>